<dbReference type="GO" id="GO:0070007">
    <property type="term" value="F:glutamic-type endopeptidase activity"/>
    <property type="evidence" value="ECO:0007669"/>
    <property type="project" value="InterPro"/>
</dbReference>
<dbReference type="InterPro" id="IPR013320">
    <property type="entry name" value="ConA-like_dom_sf"/>
</dbReference>
<accession>A0A5N0EBH1</accession>
<comment type="caution">
    <text evidence="3">The sequence shown here is derived from an EMBL/GenBank/DDBJ whole genome shotgun (WGS) entry which is preliminary data.</text>
</comment>
<dbReference type="OrthoDB" id="4863521at2"/>
<gene>
    <name evidence="3" type="ORF">F3087_28225</name>
</gene>
<dbReference type="PANTHER" id="PTHR37536">
    <property type="entry name" value="PUTATIVE (AFU_ORTHOLOGUE AFUA_3G02970)-RELATED"/>
    <property type="match status" value="1"/>
</dbReference>
<keyword evidence="4" id="KW-1185">Reference proteome</keyword>
<dbReference type="GO" id="GO:0006508">
    <property type="term" value="P:proteolysis"/>
    <property type="evidence" value="ECO:0007669"/>
    <property type="project" value="InterPro"/>
</dbReference>
<dbReference type="PANTHER" id="PTHR37536:SF1">
    <property type="entry name" value="ASPERGILLOPEPSIN, PUTAITVE (AFU_ORTHOLOGUE AFUA_7G01200)"/>
    <property type="match status" value="1"/>
</dbReference>
<dbReference type="EMBL" id="VXLC01000015">
    <property type="protein sequence ID" value="KAA8885524.1"/>
    <property type="molecule type" value="Genomic_DNA"/>
</dbReference>
<dbReference type="InterPro" id="IPR038656">
    <property type="entry name" value="Peptidase_G1_sf"/>
</dbReference>
<protein>
    <submittedName>
        <fullName evidence="3">Uncharacterized protein</fullName>
    </submittedName>
</protein>
<dbReference type="SUPFAM" id="SSF49899">
    <property type="entry name" value="Concanavalin A-like lectins/glucanases"/>
    <property type="match status" value="1"/>
</dbReference>
<dbReference type="Proteomes" id="UP000323876">
    <property type="component" value="Unassembled WGS sequence"/>
</dbReference>
<feature type="active site" description="Proton acceptor" evidence="1">
    <location>
        <position position="271"/>
    </location>
</feature>
<dbReference type="AlphaFoldDB" id="A0A5N0EBH1"/>
<feature type="compositionally biased region" description="Basic and acidic residues" evidence="2">
    <location>
        <begin position="1"/>
        <end position="21"/>
    </location>
</feature>
<organism evidence="3 4">
    <name type="scientific">Nocardia colli</name>
    <dbReference type="NCBI Taxonomy" id="2545717"/>
    <lineage>
        <taxon>Bacteria</taxon>
        <taxon>Bacillati</taxon>
        <taxon>Actinomycetota</taxon>
        <taxon>Actinomycetes</taxon>
        <taxon>Mycobacteriales</taxon>
        <taxon>Nocardiaceae</taxon>
        <taxon>Nocardia</taxon>
    </lineage>
</organism>
<dbReference type="Pfam" id="PF01828">
    <property type="entry name" value="Peptidase_A4"/>
    <property type="match status" value="1"/>
</dbReference>
<dbReference type="CDD" id="cd13426">
    <property type="entry name" value="Peptidase_G1"/>
    <property type="match status" value="1"/>
</dbReference>
<proteinExistence type="predicted"/>
<name>A0A5N0EBH1_9NOCA</name>
<evidence type="ECO:0000256" key="2">
    <source>
        <dbReference type="SAM" id="MobiDB-lite"/>
    </source>
</evidence>
<feature type="region of interest" description="Disordered" evidence="2">
    <location>
        <begin position="1"/>
        <end position="68"/>
    </location>
</feature>
<evidence type="ECO:0000256" key="1">
    <source>
        <dbReference type="PIRSR" id="PIRSR600250-50"/>
    </source>
</evidence>
<dbReference type="InterPro" id="IPR000250">
    <property type="entry name" value="Peptidase_G1"/>
</dbReference>
<reference evidence="3 4" key="1">
    <citation type="submission" date="2019-09" db="EMBL/GenBank/DDBJ databases">
        <authorList>
            <person name="Wang X."/>
        </authorList>
    </citation>
    <scope>NUCLEOTIDE SEQUENCE [LARGE SCALE GENOMIC DNA]</scope>
    <source>
        <strain evidence="3 4">CICC 11023</strain>
    </source>
</reference>
<sequence>MLEVFADNHPRKTSRPRREDTPMTTSDLDLLSRLRRYEQPPAGFSPRRAAPDELNRYGYPRQPDPEREPRLHALWDTTIDDSYRMITPEFSIDPILSERRSRSLALIDPDRRDAQGKLLSADGWAGAVVGRGDGPALNTVSASFHVPRIFVPPGGLPNGRYSIGVWIGLNGYIVDQQVVQAGIVGWLGIGPGYDGFVRYYAFFEWYPNPPVRIDNFVVADFDEIALTVCTPNPSRGFVAISNKTNPQNTSVGFDPPPGIVSSGSSAEWIVEAPQHLVPRFNDVKFVGCVGGSQSTEIDLGTNPHYVTEISSGTGAVLTQSTIDYEIFAVGPHGVRSNTDIRFRGSGWPA</sequence>
<dbReference type="Gene3D" id="2.60.120.700">
    <property type="entry name" value="Peptidase G1"/>
    <property type="match status" value="1"/>
</dbReference>
<evidence type="ECO:0000313" key="4">
    <source>
        <dbReference type="Proteomes" id="UP000323876"/>
    </source>
</evidence>
<evidence type="ECO:0000313" key="3">
    <source>
        <dbReference type="EMBL" id="KAA8885524.1"/>
    </source>
</evidence>